<dbReference type="GO" id="GO:0009156">
    <property type="term" value="P:ribonucleoside monophosphate biosynthetic process"/>
    <property type="evidence" value="ECO:0007669"/>
    <property type="project" value="InterPro"/>
</dbReference>
<dbReference type="GO" id="GO:0005524">
    <property type="term" value="F:ATP binding"/>
    <property type="evidence" value="ECO:0007669"/>
    <property type="project" value="UniProtKB-KW"/>
</dbReference>
<keyword evidence="9" id="KW-0545">Nucleotide biosynthesis</keyword>
<dbReference type="NCBIfam" id="TIGR01251">
    <property type="entry name" value="ribP_PPkin"/>
    <property type="match status" value="1"/>
</dbReference>
<comment type="similarity">
    <text evidence="3">Belongs to the ribose-phosphate pyrophosphokinase family.</text>
</comment>
<sequence length="817" mass="92984">MSLRHSQAHFHSPSLMMSNRGIKLFAGNSNIPLAQGIAKALKISLGQCQVRRHTRVDGRLTETLRSPSSLMAKQPSPSENQVPTPYRSQTDPPPARDYDVYIIQSTCGPDTNDYIMELLIMSDALRRASARRITAVIPCFGYARQDKKDRSRTPISSKLIANLIETAGVDRVMSVDLHSSQIQGFFDVPMDNLMSEGMMVKWIRAEIMVPQRLSPEDVVVVSPDASGAKRAKEVADRLHCDLAIMMERDEKGNGVQDTLVVVGNVKGRLCILIRDMVRLVVDGFPLTHGKVDTCITITRSSELLLSKGAREVWAVASHGILSGSSIERLKASNVKKVIVTNSIVHCDDEADKCEKVKQMDIAPMLAEAIRRTHEGESISSLRENIGSTTAKSSLFMTRVRCESNLLVESGQAIDELQRILTINARYWRIHQKCALQVYLFWQRAAICPQNSISDRPSMKSCCSPLKKQFTKERINPFYRPVKFQSESQPGFSASSPRKRMSQQQQFPPEEQDIIIYALYTSCSLSMIGTLFIITTFLVFPKTRTFGTRLIFFLSISDFLTSFCWFPWGFNFDFCVLQASLLHFFQIASYLWSLSIAISLFQVFFLERQEEPEKIMTIYHLINWSYPLVTMGICLLQEKFGSVGKWCWIKDPTDPLRFTVYIPAILILLFIVINYIAIHIKMKGLKSEFKDTLLRKLTLYLLAFVISQLPAVINFIQNMSEPKKPIFVLFLLQAVFQPAQGLFNALVYGFNEDAFIEQYRKMTRNWKVKKTYKSLCGCWCRNKQRRRGTVAMDEEEVPIFNYDYQSDEDEGASVTIVR</sequence>
<keyword evidence="7 21" id="KW-0812">Transmembrane</keyword>
<evidence type="ECO:0000259" key="22">
    <source>
        <dbReference type="PROSITE" id="PS50261"/>
    </source>
</evidence>
<keyword evidence="14 21" id="KW-1133">Transmembrane helix</keyword>
<comment type="subcellular location">
    <subcellularLocation>
        <location evidence="1">Membrane</location>
        <topology evidence="1">Multi-pass membrane protein</topology>
    </subcellularLocation>
</comment>
<evidence type="ECO:0000256" key="21">
    <source>
        <dbReference type="SAM" id="Phobius"/>
    </source>
</evidence>
<dbReference type="GO" id="GO:0016020">
    <property type="term" value="C:membrane"/>
    <property type="evidence" value="ECO:0007669"/>
    <property type="project" value="UniProtKB-SubCell"/>
</dbReference>
<dbReference type="OrthoDB" id="413572at2759"/>
<evidence type="ECO:0000256" key="18">
    <source>
        <dbReference type="ARBA" id="ARBA00023224"/>
    </source>
</evidence>
<comment type="similarity">
    <text evidence="4">Belongs to the G-protein coupled receptor Fz/Smo family.</text>
</comment>
<evidence type="ECO:0000256" key="20">
    <source>
        <dbReference type="SAM" id="MobiDB-lite"/>
    </source>
</evidence>
<feature type="transmembrane region" description="Helical" evidence="21">
    <location>
        <begin position="657"/>
        <end position="676"/>
    </location>
</feature>
<dbReference type="InterPro" id="IPR029099">
    <property type="entry name" value="Pribosyltran_N"/>
</dbReference>
<evidence type="ECO:0000256" key="9">
    <source>
        <dbReference type="ARBA" id="ARBA00022727"/>
    </source>
</evidence>
<evidence type="ECO:0000256" key="13">
    <source>
        <dbReference type="ARBA" id="ARBA00022842"/>
    </source>
</evidence>
<feature type="transmembrane region" description="Helical" evidence="21">
    <location>
        <begin position="696"/>
        <end position="715"/>
    </location>
</feature>
<keyword evidence="18" id="KW-0807">Transducer</keyword>
<feature type="domain" description="G-protein coupled receptors family 1 profile" evidence="23">
    <location>
        <begin position="549"/>
        <end position="747"/>
    </location>
</feature>
<dbReference type="SMART" id="SM01400">
    <property type="entry name" value="Pribosyltran_N"/>
    <property type="match status" value="1"/>
</dbReference>
<keyword evidence="13" id="KW-0460">Magnesium</keyword>
<evidence type="ECO:0000256" key="5">
    <source>
        <dbReference type="ARBA" id="ARBA00013247"/>
    </source>
</evidence>
<evidence type="ECO:0000256" key="16">
    <source>
        <dbReference type="ARBA" id="ARBA00023136"/>
    </source>
</evidence>
<dbReference type="GO" id="GO:0000287">
    <property type="term" value="F:magnesium ion binding"/>
    <property type="evidence" value="ECO:0007669"/>
    <property type="project" value="InterPro"/>
</dbReference>
<dbReference type="InterPro" id="IPR017981">
    <property type="entry name" value="GPCR_2-like_7TM"/>
</dbReference>
<keyword evidence="10" id="KW-0547">Nucleotide-binding</keyword>
<dbReference type="PRINTS" id="PR02000">
    <property type="entry name" value="GCR1PLANT"/>
</dbReference>
<dbReference type="SUPFAM" id="SSF53271">
    <property type="entry name" value="PRTase-like"/>
    <property type="match status" value="1"/>
</dbReference>
<dbReference type="Proteomes" id="UP000241769">
    <property type="component" value="Unassembled WGS sequence"/>
</dbReference>
<evidence type="ECO:0000256" key="2">
    <source>
        <dbReference type="ARBA" id="ARBA00004996"/>
    </source>
</evidence>
<evidence type="ECO:0000256" key="11">
    <source>
        <dbReference type="ARBA" id="ARBA00022777"/>
    </source>
</evidence>
<dbReference type="GO" id="GO:0005737">
    <property type="term" value="C:cytoplasm"/>
    <property type="evidence" value="ECO:0007669"/>
    <property type="project" value="TreeGrafter"/>
</dbReference>
<evidence type="ECO:0000313" key="25">
    <source>
        <dbReference type="Proteomes" id="UP000241769"/>
    </source>
</evidence>
<dbReference type="InterPro" id="IPR005946">
    <property type="entry name" value="Rib-P_diPkinase"/>
</dbReference>
<keyword evidence="6" id="KW-0808">Transferase</keyword>
<comment type="pathway">
    <text evidence="2">Metabolic intermediate biosynthesis; 5-phospho-alpha-D-ribose 1-diphosphate biosynthesis; 5-phospho-alpha-D-ribose 1-diphosphate from D-ribose 5-phosphate (route I): step 1/1.</text>
</comment>
<feature type="compositionally biased region" description="Polar residues" evidence="20">
    <location>
        <begin position="63"/>
        <end position="90"/>
    </location>
</feature>
<dbReference type="PRINTS" id="PR02001">
    <property type="entry name" value="GCR1CAMPR"/>
</dbReference>
<dbReference type="SMART" id="SM01330">
    <property type="entry name" value="Frizzled"/>
    <property type="match status" value="1"/>
</dbReference>
<dbReference type="InParanoid" id="A0A2P6N4T3"/>
<keyword evidence="17" id="KW-0675">Receptor</keyword>
<dbReference type="EC" id="2.7.6.1" evidence="5"/>
<keyword evidence="11" id="KW-0418">Kinase</keyword>
<evidence type="ECO:0000256" key="15">
    <source>
        <dbReference type="ARBA" id="ARBA00023040"/>
    </source>
</evidence>
<dbReference type="Pfam" id="PF05462">
    <property type="entry name" value="Dicty_CAR"/>
    <property type="match status" value="1"/>
</dbReference>
<dbReference type="InterPro" id="IPR000842">
    <property type="entry name" value="PRib_PP_synth_CS"/>
</dbReference>
<protein>
    <recommendedName>
        <fullName evidence="5">ribose-phosphate diphosphokinase</fullName>
        <ecNumber evidence="5">2.7.6.1</ecNumber>
    </recommendedName>
</protein>
<keyword evidence="8" id="KW-0479">Metal-binding</keyword>
<dbReference type="GO" id="GO:0016301">
    <property type="term" value="F:kinase activity"/>
    <property type="evidence" value="ECO:0007669"/>
    <property type="project" value="UniProtKB-KW"/>
</dbReference>
<dbReference type="InterPro" id="IPR022340">
    <property type="entry name" value="GPCR_GCR1_put"/>
</dbReference>
<evidence type="ECO:0000256" key="6">
    <source>
        <dbReference type="ARBA" id="ARBA00022679"/>
    </source>
</evidence>
<dbReference type="GO" id="GO:0006164">
    <property type="term" value="P:purine nucleotide biosynthetic process"/>
    <property type="evidence" value="ECO:0007669"/>
    <property type="project" value="TreeGrafter"/>
</dbReference>
<evidence type="ECO:0000259" key="23">
    <source>
        <dbReference type="PROSITE" id="PS50262"/>
    </source>
</evidence>
<dbReference type="PANTHER" id="PTHR10210">
    <property type="entry name" value="RIBOSE-PHOSPHATE DIPHOSPHOKINASE FAMILY MEMBER"/>
    <property type="match status" value="1"/>
</dbReference>
<dbReference type="InterPro" id="IPR000836">
    <property type="entry name" value="PRTase_dom"/>
</dbReference>
<feature type="region of interest" description="Disordered" evidence="20">
    <location>
        <begin position="56"/>
        <end position="95"/>
    </location>
</feature>
<evidence type="ECO:0000256" key="8">
    <source>
        <dbReference type="ARBA" id="ARBA00022723"/>
    </source>
</evidence>
<comment type="catalytic activity">
    <reaction evidence="19">
        <text>D-ribose 5-phosphate + ATP = 5-phospho-alpha-D-ribose 1-diphosphate + AMP + H(+)</text>
        <dbReference type="Rhea" id="RHEA:15609"/>
        <dbReference type="ChEBI" id="CHEBI:15378"/>
        <dbReference type="ChEBI" id="CHEBI:30616"/>
        <dbReference type="ChEBI" id="CHEBI:58017"/>
        <dbReference type="ChEBI" id="CHEBI:78346"/>
        <dbReference type="ChEBI" id="CHEBI:456215"/>
        <dbReference type="EC" id="2.7.6.1"/>
    </reaction>
</comment>
<dbReference type="NCBIfam" id="NF002320">
    <property type="entry name" value="PRK01259.1"/>
    <property type="match status" value="1"/>
</dbReference>
<dbReference type="Gene3D" id="3.40.50.2020">
    <property type="match status" value="2"/>
</dbReference>
<feature type="transmembrane region" description="Helical" evidence="21">
    <location>
        <begin position="513"/>
        <end position="537"/>
    </location>
</feature>
<dbReference type="PROSITE" id="PS50262">
    <property type="entry name" value="G_PROTEIN_RECEP_F1_2"/>
    <property type="match status" value="1"/>
</dbReference>
<dbReference type="PANTHER" id="PTHR10210:SF32">
    <property type="entry name" value="RIBOSE-PHOSPHATE PYROPHOSPHOKINASE 2"/>
    <property type="match status" value="1"/>
</dbReference>
<reference evidence="24 25" key="1">
    <citation type="journal article" date="2018" name="Genome Biol. Evol.">
        <title>Multiple Roots of Fruiting Body Formation in Amoebozoa.</title>
        <authorList>
            <person name="Hillmann F."/>
            <person name="Forbes G."/>
            <person name="Novohradska S."/>
            <person name="Ferling I."/>
            <person name="Riege K."/>
            <person name="Groth M."/>
            <person name="Westermann M."/>
            <person name="Marz M."/>
            <person name="Spaller T."/>
            <person name="Winckler T."/>
            <person name="Schaap P."/>
            <person name="Glockner G."/>
        </authorList>
    </citation>
    <scope>NUCLEOTIDE SEQUENCE [LARGE SCALE GENOMIC DNA]</scope>
    <source>
        <strain evidence="24 25">Jena</strain>
    </source>
</reference>
<keyword evidence="16 21" id="KW-0472">Membrane</keyword>
<evidence type="ECO:0000256" key="3">
    <source>
        <dbReference type="ARBA" id="ARBA00006478"/>
    </source>
</evidence>
<evidence type="ECO:0000256" key="1">
    <source>
        <dbReference type="ARBA" id="ARBA00004141"/>
    </source>
</evidence>
<evidence type="ECO:0000256" key="7">
    <source>
        <dbReference type="ARBA" id="ARBA00022692"/>
    </source>
</evidence>
<feature type="transmembrane region" description="Helical" evidence="21">
    <location>
        <begin position="549"/>
        <end position="569"/>
    </location>
</feature>
<dbReference type="InterPro" id="IPR000539">
    <property type="entry name" value="Frizzled/Smoothened_7TM"/>
</dbReference>
<dbReference type="SUPFAM" id="SSF81321">
    <property type="entry name" value="Family A G protein-coupled receptor-like"/>
    <property type="match status" value="1"/>
</dbReference>
<dbReference type="GO" id="GO:0004930">
    <property type="term" value="F:G protein-coupled receptor activity"/>
    <property type="evidence" value="ECO:0007669"/>
    <property type="project" value="UniProtKB-KW"/>
</dbReference>
<dbReference type="Pfam" id="PF13793">
    <property type="entry name" value="Pribosyltran_N"/>
    <property type="match status" value="1"/>
</dbReference>
<dbReference type="AlphaFoldDB" id="A0A2P6N4T3"/>
<organism evidence="24 25">
    <name type="scientific">Planoprotostelium fungivorum</name>
    <dbReference type="NCBI Taxonomy" id="1890364"/>
    <lineage>
        <taxon>Eukaryota</taxon>
        <taxon>Amoebozoa</taxon>
        <taxon>Evosea</taxon>
        <taxon>Variosea</taxon>
        <taxon>Cavosteliida</taxon>
        <taxon>Cavosteliaceae</taxon>
        <taxon>Planoprotostelium</taxon>
    </lineage>
</organism>
<dbReference type="PROSITE" id="PS00114">
    <property type="entry name" value="PRPP_SYNTHASE"/>
    <property type="match status" value="1"/>
</dbReference>
<evidence type="ECO:0000256" key="17">
    <source>
        <dbReference type="ARBA" id="ARBA00023170"/>
    </source>
</evidence>
<evidence type="ECO:0000256" key="10">
    <source>
        <dbReference type="ARBA" id="ARBA00022741"/>
    </source>
</evidence>
<dbReference type="GO" id="GO:0004749">
    <property type="term" value="F:ribose phosphate diphosphokinase activity"/>
    <property type="evidence" value="ECO:0007669"/>
    <property type="project" value="UniProtKB-EC"/>
</dbReference>
<accession>A0A2P6N4T3</accession>
<dbReference type="STRING" id="1890364.A0A2P6N4T3"/>
<dbReference type="PROSITE" id="PS50261">
    <property type="entry name" value="G_PROTEIN_RECEP_F2_4"/>
    <property type="match status" value="1"/>
</dbReference>
<evidence type="ECO:0000256" key="19">
    <source>
        <dbReference type="ARBA" id="ARBA00049535"/>
    </source>
</evidence>
<dbReference type="CDD" id="cd06223">
    <property type="entry name" value="PRTases_typeI"/>
    <property type="match status" value="1"/>
</dbReference>
<keyword evidence="12" id="KW-0067">ATP-binding</keyword>
<keyword evidence="15" id="KW-0297">G-protein coupled receptor</keyword>
<dbReference type="GO" id="GO:0007166">
    <property type="term" value="P:cell surface receptor signaling pathway"/>
    <property type="evidence" value="ECO:0007669"/>
    <property type="project" value="InterPro"/>
</dbReference>
<feature type="transmembrane region" description="Helical" evidence="21">
    <location>
        <begin position="581"/>
        <end position="605"/>
    </location>
</feature>
<dbReference type="EMBL" id="MDYQ01000203">
    <property type="protein sequence ID" value="PRP78955.1"/>
    <property type="molecule type" value="Genomic_DNA"/>
</dbReference>
<dbReference type="GO" id="GO:0002189">
    <property type="term" value="C:ribose phosphate diphosphokinase complex"/>
    <property type="evidence" value="ECO:0007669"/>
    <property type="project" value="TreeGrafter"/>
</dbReference>
<evidence type="ECO:0000256" key="12">
    <source>
        <dbReference type="ARBA" id="ARBA00022840"/>
    </source>
</evidence>
<evidence type="ECO:0000256" key="4">
    <source>
        <dbReference type="ARBA" id="ARBA00008077"/>
    </source>
</evidence>
<feature type="domain" description="G-protein coupled receptors family 2 profile 2" evidence="22">
    <location>
        <begin position="514"/>
        <end position="751"/>
    </location>
</feature>
<dbReference type="InterPro" id="IPR017452">
    <property type="entry name" value="GPCR_Rhodpsn_7TM"/>
</dbReference>
<comment type="caution">
    <text evidence="24">The sequence shown here is derived from an EMBL/GenBank/DDBJ whole genome shotgun (WGS) entry which is preliminary data.</text>
</comment>
<gene>
    <name evidence="24" type="ORF">PROFUN_13267</name>
</gene>
<evidence type="ECO:0000313" key="24">
    <source>
        <dbReference type="EMBL" id="PRP78955.1"/>
    </source>
</evidence>
<dbReference type="Pfam" id="PF14572">
    <property type="entry name" value="Pribosyl_synth"/>
    <property type="match status" value="1"/>
</dbReference>
<evidence type="ECO:0000256" key="14">
    <source>
        <dbReference type="ARBA" id="ARBA00022989"/>
    </source>
</evidence>
<dbReference type="InterPro" id="IPR029057">
    <property type="entry name" value="PRTase-like"/>
</dbReference>
<dbReference type="Gene3D" id="1.20.1070.10">
    <property type="entry name" value="Rhodopsin 7-helix transmembrane proteins"/>
    <property type="match status" value="1"/>
</dbReference>
<keyword evidence="25" id="KW-1185">Reference proteome</keyword>
<name>A0A2P6N4T3_9EUKA</name>
<feature type="transmembrane region" description="Helical" evidence="21">
    <location>
        <begin position="727"/>
        <end position="749"/>
    </location>
</feature>
<proteinExistence type="inferred from homology"/>
<dbReference type="InterPro" id="IPR022343">
    <property type="entry name" value="GCR1-cAMP_receptor"/>
</dbReference>
<dbReference type="FunFam" id="3.40.50.2020:FF:000007">
    <property type="entry name" value="Ribose-phosphate pyrophosphokinase"/>
    <property type="match status" value="1"/>
</dbReference>
<dbReference type="GO" id="GO:0006015">
    <property type="term" value="P:5-phosphoribose 1-diphosphate biosynthetic process"/>
    <property type="evidence" value="ECO:0007669"/>
    <property type="project" value="TreeGrafter"/>
</dbReference>
<feature type="transmembrane region" description="Helical" evidence="21">
    <location>
        <begin position="617"/>
        <end position="637"/>
    </location>
</feature>